<evidence type="ECO:0000256" key="1">
    <source>
        <dbReference type="SAM" id="SignalP"/>
    </source>
</evidence>
<dbReference type="Gene3D" id="3.40.50.11530">
    <property type="match status" value="1"/>
</dbReference>
<name>T1IJ73_STRMM</name>
<accession>T1IJ73</accession>
<dbReference type="AlphaFoldDB" id="T1IJ73"/>
<dbReference type="HOGENOM" id="CLU_557042_0_0_1"/>
<keyword evidence="1" id="KW-0732">Signal</keyword>
<dbReference type="EMBL" id="AFFK01014481">
    <property type="status" value="NOT_ANNOTATED_CDS"/>
    <property type="molecule type" value="Genomic_DNA"/>
</dbReference>
<protein>
    <recommendedName>
        <fullName evidence="4">SEFIR domain-containing protein</fullName>
    </recommendedName>
</protein>
<dbReference type="Proteomes" id="UP000014500">
    <property type="component" value="Unassembled WGS sequence"/>
</dbReference>
<reference evidence="3" key="1">
    <citation type="submission" date="2011-05" db="EMBL/GenBank/DDBJ databases">
        <authorList>
            <person name="Richards S.R."/>
            <person name="Qu J."/>
            <person name="Jiang H."/>
            <person name="Jhangiani S.N."/>
            <person name="Agravi P."/>
            <person name="Goodspeed R."/>
            <person name="Gross S."/>
            <person name="Mandapat C."/>
            <person name="Jackson L."/>
            <person name="Mathew T."/>
            <person name="Pu L."/>
            <person name="Thornton R."/>
            <person name="Saada N."/>
            <person name="Wilczek-Boney K.B."/>
            <person name="Lee S."/>
            <person name="Kovar C."/>
            <person name="Wu Y."/>
            <person name="Scherer S.E."/>
            <person name="Worley K.C."/>
            <person name="Muzny D.M."/>
            <person name="Gibbs R."/>
        </authorList>
    </citation>
    <scope>NUCLEOTIDE SEQUENCE</scope>
    <source>
        <strain evidence="3">Brora</strain>
    </source>
</reference>
<reference evidence="2" key="2">
    <citation type="submission" date="2015-02" db="UniProtKB">
        <authorList>
            <consortium name="EnsemblMetazoa"/>
        </authorList>
    </citation>
    <scope>IDENTIFICATION</scope>
</reference>
<evidence type="ECO:0000313" key="3">
    <source>
        <dbReference type="Proteomes" id="UP000014500"/>
    </source>
</evidence>
<feature type="chain" id="PRO_5004589835" description="SEFIR domain-containing protein" evidence="1">
    <location>
        <begin position="24"/>
        <end position="490"/>
    </location>
</feature>
<sequence length="490" mass="56310">MNVKKNSVGCVMLVLILSGLCLCTQNPNKNKRFNCHNENIQTCTLTNDFLSCSSSNFSIQLLLPNDRLNFDEISELPTQEKSRDNLDGKCYLSWNRRKAKNHLCAIITENDVQKRAYKNRFCSCHCIVHRKILEIKRRDVSGILFNVSYHVAPIPETLVCGLVDVDLHLTTKIDLDVLIYGLKRKKSGHCNGKRIYETNYNLSSLDEKVIQFSFSNASKPGNYCLRLIVSHGQYHKSFDKFFEMDFSAFNEPQVLHNEIKGLSRPIKVLIIYGSDIETVKMFANVLERCFNCIIVGDWILQEKRKIAESMALWVTNIVEICDKIIVVNCKTTNERQELYLKPLSANTNTTDLHYMYPLFDHFLSIAHSKAKKYRNKIFNIRFFGTSNDCTLKDIGIETGSLEIPLQLEELFIWLHDLNPKNVAENLDVNWQKNEAFKELCRHLNVVINSEEAENSTREMATGTSGTELFCASKDHKPMDCGLWCKRVGGY</sequence>
<evidence type="ECO:0000313" key="2">
    <source>
        <dbReference type="EnsemblMetazoa" id="SMAR000932-PA"/>
    </source>
</evidence>
<dbReference type="EnsemblMetazoa" id="SMAR000932-RA">
    <property type="protein sequence ID" value="SMAR000932-PA"/>
    <property type="gene ID" value="SMAR000932"/>
</dbReference>
<keyword evidence="3" id="KW-1185">Reference proteome</keyword>
<proteinExistence type="predicted"/>
<evidence type="ECO:0008006" key="4">
    <source>
        <dbReference type="Google" id="ProtNLM"/>
    </source>
</evidence>
<organism evidence="2 3">
    <name type="scientific">Strigamia maritima</name>
    <name type="common">European centipede</name>
    <name type="synonym">Geophilus maritimus</name>
    <dbReference type="NCBI Taxonomy" id="126957"/>
    <lineage>
        <taxon>Eukaryota</taxon>
        <taxon>Metazoa</taxon>
        <taxon>Ecdysozoa</taxon>
        <taxon>Arthropoda</taxon>
        <taxon>Myriapoda</taxon>
        <taxon>Chilopoda</taxon>
        <taxon>Pleurostigmophora</taxon>
        <taxon>Geophilomorpha</taxon>
        <taxon>Linotaeniidae</taxon>
        <taxon>Strigamia</taxon>
    </lineage>
</organism>
<feature type="signal peptide" evidence="1">
    <location>
        <begin position="1"/>
        <end position="23"/>
    </location>
</feature>